<feature type="compositionally biased region" description="Acidic residues" evidence="2">
    <location>
        <begin position="348"/>
        <end position="359"/>
    </location>
</feature>
<feature type="region of interest" description="Disordered" evidence="2">
    <location>
        <begin position="119"/>
        <end position="139"/>
    </location>
</feature>
<feature type="region of interest" description="Disordered" evidence="2">
    <location>
        <begin position="346"/>
        <end position="377"/>
    </location>
</feature>
<evidence type="ECO:0000256" key="1">
    <source>
        <dbReference type="SAM" id="Coils"/>
    </source>
</evidence>
<accession>A0A9K3CPR8</accession>
<proteinExistence type="predicted"/>
<organism evidence="3 4">
    <name type="scientific">Kipferlia bialata</name>
    <dbReference type="NCBI Taxonomy" id="797122"/>
    <lineage>
        <taxon>Eukaryota</taxon>
        <taxon>Metamonada</taxon>
        <taxon>Carpediemonas-like organisms</taxon>
        <taxon>Kipferlia</taxon>
    </lineage>
</organism>
<comment type="caution">
    <text evidence="3">The sequence shown here is derived from an EMBL/GenBank/DDBJ whole genome shotgun (WGS) entry which is preliminary data.</text>
</comment>
<name>A0A9K3CPR8_9EUKA</name>
<evidence type="ECO:0000313" key="4">
    <source>
        <dbReference type="Proteomes" id="UP000265618"/>
    </source>
</evidence>
<keyword evidence="4" id="KW-1185">Reference proteome</keyword>
<feature type="compositionally biased region" description="Low complexity" evidence="2">
    <location>
        <begin position="121"/>
        <end position="131"/>
    </location>
</feature>
<evidence type="ECO:0000313" key="3">
    <source>
        <dbReference type="EMBL" id="GIQ81106.1"/>
    </source>
</evidence>
<feature type="region of interest" description="Disordered" evidence="2">
    <location>
        <begin position="449"/>
        <end position="469"/>
    </location>
</feature>
<feature type="compositionally biased region" description="Basic and acidic residues" evidence="2">
    <location>
        <begin position="450"/>
        <end position="469"/>
    </location>
</feature>
<dbReference type="EMBL" id="BDIP01000308">
    <property type="protein sequence ID" value="GIQ81106.1"/>
    <property type="molecule type" value="Genomic_DNA"/>
</dbReference>
<dbReference type="AlphaFoldDB" id="A0A9K3CPR8"/>
<dbReference type="Proteomes" id="UP000265618">
    <property type="component" value="Unassembled WGS sequence"/>
</dbReference>
<gene>
    <name evidence="3" type="ORF">KIPB_002013</name>
</gene>
<evidence type="ECO:0000256" key="2">
    <source>
        <dbReference type="SAM" id="MobiDB-lite"/>
    </source>
</evidence>
<reference evidence="3 4" key="1">
    <citation type="journal article" date="2018" name="PLoS ONE">
        <title>The draft genome of Kipferlia bialata reveals reductive genome evolution in fornicate parasites.</title>
        <authorList>
            <person name="Tanifuji G."/>
            <person name="Takabayashi S."/>
            <person name="Kume K."/>
            <person name="Takagi M."/>
            <person name="Nakayama T."/>
            <person name="Kamikawa R."/>
            <person name="Inagaki Y."/>
            <person name="Hashimoto T."/>
        </authorList>
    </citation>
    <scope>NUCLEOTIDE SEQUENCE [LARGE SCALE GENOMIC DNA]</scope>
    <source>
        <strain evidence="3">NY0173</strain>
    </source>
</reference>
<feature type="coiled-coil region" evidence="1">
    <location>
        <begin position="297"/>
        <end position="345"/>
    </location>
</feature>
<protein>
    <submittedName>
        <fullName evidence="3">Uncharacterized protein</fullName>
    </submittedName>
</protein>
<keyword evidence="1" id="KW-0175">Coiled coil</keyword>
<sequence>MADPFTACSTPLSEASMSMEDTDSVLTLAASGDPCTVLFNDGRKALELAAKFVKYALINQHQVLFLRSEMPAVYTDSLFHVLRENYGVNAATAMIVRQIQLSGLGDFVSSSFSGLKLPGTSAVSPSAPSASDKTQTKTGGQTMSAFYRSHVVVPKLVEGFRKRVQQARDQKYKGFTLLLEYNSQAQPGPSMPLTLQTMLELQTELGKTPQCHVQFMCDARLIEHVDLLRLLGERTVFACHDHVVRIPEECQVNLTNPLSLSLGETSSLNSHALGLVASLVGQVKRSAAREREREATLQRVQEREAEWKRERQSLMAEVQRLTDHAAGLEYMCQDLRSENDRLLREAGSEDDLSDEEDMGDSVGVEQGHARSAGGIGFPLSREGSGEVSSIGDRLGSVVVGASMGSSQCMLGGVSSVPVSALPSEGEGEGVSPSEVEVGLRVVGAVSSLEEDWRTERERAEEEDRWGGLL</sequence>